<feature type="transmembrane region" description="Helical" evidence="5">
    <location>
        <begin position="180"/>
        <end position="198"/>
    </location>
</feature>
<dbReference type="Proteomes" id="UP000005388">
    <property type="component" value="Unassembled WGS sequence"/>
</dbReference>
<keyword evidence="2 5" id="KW-0812">Transmembrane</keyword>
<dbReference type="PANTHER" id="PTHR43427">
    <property type="entry name" value="CHLORIDE CHANNEL PROTEIN CLC-E"/>
    <property type="match status" value="1"/>
</dbReference>
<dbReference type="InterPro" id="IPR050368">
    <property type="entry name" value="ClC-type_chloride_channel"/>
</dbReference>
<dbReference type="EMBL" id="AEUZ02000001">
    <property type="protein sequence ID" value="EHJ55792.1"/>
    <property type="molecule type" value="Genomic_DNA"/>
</dbReference>
<keyword evidence="7" id="KW-1185">Reference proteome</keyword>
<name>G5KEE8_9STRE</name>
<evidence type="ECO:0000313" key="7">
    <source>
        <dbReference type="Proteomes" id="UP000005388"/>
    </source>
</evidence>
<evidence type="ECO:0000256" key="4">
    <source>
        <dbReference type="ARBA" id="ARBA00023136"/>
    </source>
</evidence>
<feature type="transmembrane region" description="Helical" evidence="5">
    <location>
        <begin position="259"/>
        <end position="279"/>
    </location>
</feature>
<feature type="transmembrane region" description="Helical" evidence="5">
    <location>
        <begin position="52"/>
        <end position="69"/>
    </location>
</feature>
<feature type="transmembrane region" description="Helical" evidence="5">
    <location>
        <begin position="12"/>
        <end position="32"/>
    </location>
</feature>
<dbReference type="AlphaFoldDB" id="G5KEE8"/>
<evidence type="ECO:0000313" key="6">
    <source>
        <dbReference type="EMBL" id="EHJ55792.1"/>
    </source>
</evidence>
<gene>
    <name evidence="6" type="ORF">STRUR_0781</name>
</gene>
<evidence type="ECO:0000256" key="5">
    <source>
        <dbReference type="SAM" id="Phobius"/>
    </source>
</evidence>
<keyword evidence="3 5" id="KW-1133">Transmembrane helix</keyword>
<reference evidence="6 7" key="1">
    <citation type="journal article" date="2014" name="Int. J. Syst. Evol. Microbiol.">
        <title>Phylogenomics and the dynamic genome evolution of the genus Streptococcus.</title>
        <authorList>
            <consortium name="The Broad Institute Genome Sequencing Platform"/>
            <person name="Richards V.P."/>
            <person name="Palmer S.R."/>
            <person name="Pavinski Bitar P.D."/>
            <person name="Qin X."/>
            <person name="Weinstock G.M."/>
            <person name="Highlander S.K."/>
            <person name="Town C.D."/>
            <person name="Burne R.A."/>
            <person name="Stanhope M.J."/>
        </authorList>
    </citation>
    <scope>NUCLEOTIDE SEQUENCE [LARGE SCALE GENOMIC DNA]</scope>
    <source>
        <strain evidence="6 7">2285-97</strain>
    </source>
</reference>
<dbReference type="Gene3D" id="1.10.3080.10">
    <property type="entry name" value="Clc chloride channel"/>
    <property type="match status" value="1"/>
</dbReference>
<keyword evidence="4 5" id="KW-0472">Membrane</keyword>
<dbReference type="GO" id="GO:0016020">
    <property type="term" value="C:membrane"/>
    <property type="evidence" value="ECO:0007669"/>
    <property type="project" value="UniProtKB-SubCell"/>
</dbReference>
<dbReference type="eggNOG" id="COG0038">
    <property type="taxonomic scope" value="Bacteria"/>
</dbReference>
<dbReference type="PANTHER" id="PTHR43427:SF12">
    <property type="entry name" value="CHLORIDE TRANSPORTER"/>
    <property type="match status" value="1"/>
</dbReference>
<feature type="transmembrane region" description="Helical" evidence="5">
    <location>
        <begin position="323"/>
        <end position="353"/>
    </location>
</feature>
<dbReference type="STRING" id="764291.STRUR_0781"/>
<feature type="transmembrane region" description="Helical" evidence="5">
    <location>
        <begin position="365"/>
        <end position="389"/>
    </location>
</feature>
<feature type="transmembrane region" description="Helical" evidence="5">
    <location>
        <begin position="300"/>
        <end position="317"/>
    </location>
</feature>
<organism evidence="6 7">
    <name type="scientific">Streptococcus urinalis 2285-97</name>
    <dbReference type="NCBI Taxonomy" id="764291"/>
    <lineage>
        <taxon>Bacteria</taxon>
        <taxon>Bacillati</taxon>
        <taxon>Bacillota</taxon>
        <taxon>Bacilli</taxon>
        <taxon>Lactobacillales</taxon>
        <taxon>Streptococcaceae</taxon>
        <taxon>Streptococcus</taxon>
    </lineage>
</organism>
<evidence type="ECO:0000256" key="1">
    <source>
        <dbReference type="ARBA" id="ARBA00004141"/>
    </source>
</evidence>
<feature type="transmembrane region" description="Helical" evidence="5">
    <location>
        <begin position="145"/>
        <end position="174"/>
    </location>
</feature>
<comment type="subcellular location">
    <subcellularLocation>
        <location evidence="1">Membrane</location>
        <topology evidence="1">Multi-pass membrane protein</topology>
    </subcellularLocation>
</comment>
<sequence length="404" mass="44073">MIPIRDLKAIKIKVLVQLFIVALLIGIVVGVIDTVFGRVLLVLTSTRDHNPLVFLPFLPIIGLLIVYSYQHYGGLASKGMGLLFQVSQNKEKTIPKRLIPLVMLSTWATHLFGGSAGREGVAVQLGATIGSWFHQKWPNQVSSKVLLVTGMAAGFAGLFQTPIAAVFFACEVFILGQIEIQALFPAIIASFTSSFVSHQLGLEKFSVFVSKSVNLSPIIFVKLIILGFIFGLVGNLFAFSLARLKKFWSTQLVNPYKRIFIGALFLTALLIILYQGRYAGLGTNLISQSFSHSHINPYDWCLKLFLTVLTISIGYQGGEVTPLFAIGATLGVTLAPIFGLPVEVVASLGYIAVFSSATNTFLAPIFIGVEVFGNSNILAYFLVVSFAYLTNRNYSIYADQESLL</sequence>
<comment type="caution">
    <text evidence="6">The sequence shown here is derived from an EMBL/GenBank/DDBJ whole genome shotgun (WGS) entry which is preliminary data.</text>
</comment>
<evidence type="ECO:0000256" key="3">
    <source>
        <dbReference type="ARBA" id="ARBA00022989"/>
    </source>
</evidence>
<proteinExistence type="predicted"/>
<protein>
    <submittedName>
        <fullName evidence="6">Chloride transporter, ClC family</fullName>
    </submittedName>
</protein>
<evidence type="ECO:0000256" key="2">
    <source>
        <dbReference type="ARBA" id="ARBA00022692"/>
    </source>
</evidence>
<dbReference type="SUPFAM" id="SSF81340">
    <property type="entry name" value="Clc chloride channel"/>
    <property type="match status" value="1"/>
</dbReference>
<dbReference type="InterPro" id="IPR014743">
    <property type="entry name" value="Cl-channel_core"/>
</dbReference>
<dbReference type="Pfam" id="PF00654">
    <property type="entry name" value="Voltage_CLC"/>
    <property type="match status" value="1"/>
</dbReference>
<feature type="transmembrane region" description="Helical" evidence="5">
    <location>
        <begin position="219"/>
        <end position="239"/>
    </location>
</feature>
<dbReference type="GO" id="GO:0015108">
    <property type="term" value="F:chloride transmembrane transporter activity"/>
    <property type="evidence" value="ECO:0007669"/>
    <property type="project" value="InterPro"/>
</dbReference>
<accession>G5KEE8</accession>
<dbReference type="InterPro" id="IPR001807">
    <property type="entry name" value="ClC"/>
</dbReference>